<gene>
    <name evidence="2" type="ORF">PMIN01_02161</name>
</gene>
<proteinExistence type="predicted"/>
<dbReference type="Proteomes" id="UP000756921">
    <property type="component" value="Unassembled WGS sequence"/>
</dbReference>
<dbReference type="AlphaFoldDB" id="A0A9P6GPL1"/>
<sequence length="93" mass="11113">MCVEIHTRFRRCRHTRFLRYEYCEDVHNDSHARQCPNYQLRFRDNQENYNCFECLHERAPPRQSATTPLRQGSSRSGGSSRVGCFLRWILSCA</sequence>
<protein>
    <submittedName>
        <fullName evidence="2">Uncharacterized protein</fullName>
    </submittedName>
</protein>
<organism evidence="2 3">
    <name type="scientific">Paraphaeosphaeria minitans</name>
    <dbReference type="NCBI Taxonomy" id="565426"/>
    <lineage>
        <taxon>Eukaryota</taxon>
        <taxon>Fungi</taxon>
        <taxon>Dikarya</taxon>
        <taxon>Ascomycota</taxon>
        <taxon>Pezizomycotina</taxon>
        <taxon>Dothideomycetes</taxon>
        <taxon>Pleosporomycetidae</taxon>
        <taxon>Pleosporales</taxon>
        <taxon>Massarineae</taxon>
        <taxon>Didymosphaeriaceae</taxon>
        <taxon>Paraphaeosphaeria</taxon>
    </lineage>
</organism>
<feature type="compositionally biased region" description="Low complexity" evidence="1">
    <location>
        <begin position="70"/>
        <end position="80"/>
    </location>
</feature>
<reference evidence="2" key="1">
    <citation type="journal article" date="2020" name="Mol. Plant Microbe Interact.">
        <title>Genome Sequence of the Biocontrol Agent Coniothyrium minitans strain Conio (IMI 134523).</title>
        <authorList>
            <person name="Patel D."/>
            <person name="Shittu T.A."/>
            <person name="Baroncelli R."/>
            <person name="Muthumeenakshi S."/>
            <person name="Osborne T.H."/>
            <person name="Janganan T.K."/>
            <person name="Sreenivasaprasad S."/>
        </authorList>
    </citation>
    <scope>NUCLEOTIDE SEQUENCE</scope>
    <source>
        <strain evidence="2">Conio</strain>
    </source>
</reference>
<keyword evidence="3" id="KW-1185">Reference proteome</keyword>
<dbReference type="OrthoDB" id="3869073at2759"/>
<evidence type="ECO:0000256" key="1">
    <source>
        <dbReference type="SAM" id="MobiDB-lite"/>
    </source>
</evidence>
<evidence type="ECO:0000313" key="2">
    <source>
        <dbReference type="EMBL" id="KAF9739527.1"/>
    </source>
</evidence>
<evidence type="ECO:0000313" key="3">
    <source>
        <dbReference type="Proteomes" id="UP000756921"/>
    </source>
</evidence>
<dbReference type="EMBL" id="WJXW01000002">
    <property type="protein sequence ID" value="KAF9739527.1"/>
    <property type="molecule type" value="Genomic_DNA"/>
</dbReference>
<accession>A0A9P6GPL1</accession>
<feature type="region of interest" description="Disordered" evidence="1">
    <location>
        <begin position="61"/>
        <end position="80"/>
    </location>
</feature>
<comment type="caution">
    <text evidence="2">The sequence shown here is derived from an EMBL/GenBank/DDBJ whole genome shotgun (WGS) entry which is preliminary data.</text>
</comment>
<name>A0A9P6GPL1_9PLEO</name>